<evidence type="ECO:0000313" key="8">
    <source>
        <dbReference type="EMBL" id="ODM90155.1"/>
    </source>
</evidence>
<dbReference type="InterPro" id="IPR020846">
    <property type="entry name" value="MFS_dom"/>
</dbReference>
<feature type="domain" description="Major facilitator superfamily (MFS) profile" evidence="7">
    <location>
        <begin position="153"/>
        <end position="413"/>
    </location>
</feature>
<dbReference type="OrthoDB" id="446368at2759"/>
<sequence length="413" mass="44144">MLAESKGVRPSQYGFVLGIFELTRVFASPLYGTFMNQLGAKRIYILSIYIVGISSVLFGLLDKISDPSAFLVGSLLLRAVLEASFGIGTIVAPPIGGLLFQLAGFPLPFISVGLLILAAVIFICAIMPVATKSTDGQLPSKGFGIFTVLRVKGMLFSVTGVFVAAYSTGFLSASIEPHVRQFDLTPVETGLVFVINWGVYAVSAPGWGRICDKTSEPKYVALIGAVLLTVGFMLIGPIPFLPIKTNLWLTCLGAVIQGLGMGAGFVSSFILALRNAFGAGFPDDVATYSVISGMWTSFMAMGLFIGPIVAGYLVEIMGFQWGSVFVCGATFTLIIATASSIMFNGSSTNQSETDPLIGEIIVRKFSDNNNRQNLIPPLLDKSKNTINAKKERFSSVIPVFIGNVHLSVNYSIY</sequence>
<dbReference type="Pfam" id="PF07690">
    <property type="entry name" value="MFS_1"/>
    <property type="match status" value="1"/>
</dbReference>
<name>A0A1D2MAX8_ORCCI</name>
<dbReference type="Gene3D" id="1.20.1250.20">
    <property type="entry name" value="MFS general substrate transporter like domains"/>
    <property type="match status" value="2"/>
</dbReference>
<evidence type="ECO:0000256" key="2">
    <source>
        <dbReference type="ARBA" id="ARBA00022448"/>
    </source>
</evidence>
<feature type="transmembrane region" description="Helical" evidence="6">
    <location>
        <begin position="247"/>
        <end position="273"/>
    </location>
</feature>
<feature type="transmembrane region" description="Helical" evidence="6">
    <location>
        <begin position="285"/>
        <end position="313"/>
    </location>
</feature>
<feature type="transmembrane region" description="Helical" evidence="6">
    <location>
        <begin position="142"/>
        <end position="167"/>
    </location>
</feature>
<dbReference type="STRING" id="48709.A0A1D2MAX8"/>
<dbReference type="InterPro" id="IPR011701">
    <property type="entry name" value="MFS"/>
</dbReference>
<feature type="transmembrane region" description="Helical" evidence="6">
    <location>
        <begin position="219"/>
        <end position="241"/>
    </location>
</feature>
<keyword evidence="9" id="KW-1185">Reference proteome</keyword>
<evidence type="ECO:0000256" key="1">
    <source>
        <dbReference type="ARBA" id="ARBA00004141"/>
    </source>
</evidence>
<evidence type="ECO:0000256" key="4">
    <source>
        <dbReference type="ARBA" id="ARBA00022989"/>
    </source>
</evidence>
<dbReference type="EMBL" id="LJIJ01002141">
    <property type="protein sequence ID" value="ODM90155.1"/>
    <property type="molecule type" value="Genomic_DNA"/>
</dbReference>
<dbReference type="InterPro" id="IPR050930">
    <property type="entry name" value="MFS_Vesicular_Transporter"/>
</dbReference>
<evidence type="ECO:0000313" key="9">
    <source>
        <dbReference type="Proteomes" id="UP000094527"/>
    </source>
</evidence>
<keyword evidence="5 6" id="KW-0472">Membrane</keyword>
<comment type="caution">
    <text evidence="8">The sequence shown here is derived from an EMBL/GenBank/DDBJ whole genome shotgun (WGS) entry which is preliminary data.</text>
</comment>
<dbReference type="GO" id="GO:0022857">
    <property type="term" value="F:transmembrane transporter activity"/>
    <property type="evidence" value="ECO:0007669"/>
    <property type="project" value="InterPro"/>
</dbReference>
<dbReference type="PROSITE" id="PS50850">
    <property type="entry name" value="MFS"/>
    <property type="match status" value="1"/>
</dbReference>
<accession>A0A1D2MAX8</accession>
<protein>
    <submittedName>
        <fullName evidence="8">MFS-type transporter SLC18B1</fullName>
    </submittedName>
</protein>
<dbReference type="AlphaFoldDB" id="A0A1D2MAX8"/>
<comment type="subcellular location">
    <subcellularLocation>
        <location evidence="1">Membrane</location>
        <topology evidence="1">Multi-pass membrane protein</topology>
    </subcellularLocation>
</comment>
<keyword evidence="2" id="KW-0813">Transport</keyword>
<gene>
    <name evidence="8" type="ORF">Ocin01_16527</name>
</gene>
<evidence type="ECO:0000256" key="3">
    <source>
        <dbReference type="ARBA" id="ARBA00022692"/>
    </source>
</evidence>
<reference evidence="8 9" key="1">
    <citation type="journal article" date="2016" name="Genome Biol. Evol.">
        <title>Gene Family Evolution Reflects Adaptation to Soil Environmental Stressors in the Genome of the Collembolan Orchesella cincta.</title>
        <authorList>
            <person name="Faddeeva-Vakhrusheva A."/>
            <person name="Derks M.F."/>
            <person name="Anvar S.Y."/>
            <person name="Agamennone V."/>
            <person name="Suring W."/>
            <person name="Smit S."/>
            <person name="van Straalen N.M."/>
            <person name="Roelofs D."/>
        </authorList>
    </citation>
    <scope>NUCLEOTIDE SEQUENCE [LARGE SCALE GENOMIC DNA]</scope>
    <source>
        <tissue evidence="8">Mixed pool</tissue>
    </source>
</reference>
<keyword evidence="4 6" id="KW-1133">Transmembrane helix</keyword>
<dbReference type="Proteomes" id="UP000094527">
    <property type="component" value="Unassembled WGS sequence"/>
</dbReference>
<feature type="transmembrane region" description="Helical" evidence="6">
    <location>
        <begin position="68"/>
        <end position="95"/>
    </location>
</feature>
<evidence type="ECO:0000259" key="7">
    <source>
        <dbReference type="PROSITE" id="PS50850"/>
    </source>
</evidence>
<proteinExistence type="predicted"/>
<feature type="transmembrane region" description="Helical" evidence="6">
    <location>
        <begin position="319"/>
        <end position="343"/>
    </location>
</feature>
<dbReference type="GO" id="GO:0016020">
    <property type="term" value="C:membrane"/>
    <property type="evidence" value="ECO:0007669"/>
    <property type="project" value="UniProtKB-SubCell"/>
</dbReference>
<evidence type="ECO:0000256" key="5">
    <source>
        <dbReference type="ARBA" id="ARBA00023136"/>
    </source>
</evidence>
<evidence type="ECO:0000256" key="6">
    <source>
        <dbReference type="SAM" id="Phobius"/>
    </source>
</evidence>
<organism evidence="8 9">
    <name type="scientific">Orchesella cincta</name>
    <name type="common">Springtail</name>
    <name type="synonym">Podura cincta</name>
    <dbReference type="NCBI Taxonomy" id="48709"/>
    <lineage>
        <taxon>Eukaryota</taxon>
        <taxon>Metazoa</taxon>
        <taxon>Ecdysozoa</taxon>
        <taxon>Arthropoda</taxon>
        <taxon>Hexapoda</taxon>
        <taxon>Collembola</taxon>
        <taxon>Entomobryomorpha</taxon>
        <taxon>Entomobryoidea</taxon>
        <taxon>Orchesellidae</taxon>
        <taxon>Orchesellinae</taxon>
        <taxon>Orchesella</taxon>
    </lineage>
</organism>
<dbReference type="PANTHER" id="PTHR23506">
    <property type="entry name" value="GH10249P"/>
    <property type="match status" value="1"/>
</dbReference>
<feature type="transmembrane region" description="Helical" evidence="6">
    <location>
        <begin position="12"/>
        <end position="31"/>
    </location>
</feature>
<feature type="transmembrane region" description="Helical" evidence="6">
    <location>
        <begin position="107"/>
        <end position="130"/>
    </location>
</feature>
<keyword evidence="3 6" id="KW-0812">Transmembrane</keyword>
<dbReference type="OMA" id="IFICAIM"/>
<dbReference type="SUPFAM" id="SSF103473">
    <property type="entry name" value="MFS general substrate transporter"/>
    <property type="match status" value="1"/>
</dbReference>
<feature type="transmembrane region" description="Helical" evidence="6">
    <location>
        <begin position="187"/>
        <end position="207"/>
    </location>
</feature>
<dbReference type="PANTHER" id="PTHR23506:SF26">
    <property type="entry name" value="MFS-TYPE TRANSPORTER SLC18B1"/>
    <property type="match status" value="1"/>
</dbReference>
<dbReference type="InterPro" id="IPR036259">
    <property type="entry name" value="MFS_trans_sf"/>
</dbReference>
<feature type="transmembrane region" description="Helical" evidence="6">
    <location>
        <begin position="43"/>
        <end position="61"/>
    </location>
</feature>